<reference evidence="1 2" key="1">
    <citation type="submission" date="2018-06" db="EMBL/GenBank/DDBJ databases">
        <title>Genomic Encyclopedia of Type Strains, Phase IV (KMG-IV): sequencing the most valuable type-strain genomes for metagenomic binning, comparative biology and taxonomic classification.</title>
        <authorList>
            <person name="Goeker M."/>
        </authorList>
    </citation>
    <scope>NUCLEOTIDE SEQUENCE [LARGE SCALE GENOMIC DNA]</scope>
    <source>
        <strain evidence="1 2">DSM 25520</strain>
    </source>
</reference>
<dbReference type="EMBL" id="QNRQ01000017">
    <property type="protein sequence ID" value="RBP35468.1"/>
    <property type="molecule type" value="Genomic_DNA"/>
</dbReference>
<name>A0A366H0T2_9BURK</name>
<dbReference type="Gene3D" id="3.40.1350.10">
    <property type="match status" value="1"/>
</dbReference>
<sequence length="295" mass="33744">MLATRDEAPKISRPSTAYAGKLGRQMHFMSLAERHVCLLALYHPAVFDIHEQHMLHPFEANHPLDGLPQAARMSLPRLRGTVTVAEELGMLSKHPVVWLAGRTKAAEPTRHAFPYLGDLLLFLRDEHGPYCVNWSVKARRIDFFDTAQPSSKAVTPTESTQPALSMRHQLERQYFADVDICTHFVAAEDLNLSVLVNLQTLFVRAQQHFGLTQEKQELLVLAYQRLVGTKTTVLSQLPDLMERFECDRSQCLIALYHAVWERRLRVDLFQPVLVDKPLSEERTDILVQYAHLFGR</sequence>
<accession>A0A366H0T2</accession>
<dbReference type="AlphaFoldDB" id="A0A366H0T2"/>
<dbReference type="SUPFAM" id="SSF52980">
    <property type="entry name" value="Restriction endonuclease-like"/>
    <property type="match status" value="1"/>
</dbReference>
<dbReference type="InterPro" id="IPR011856">
    <property type="entry name" value="tRNA_endonuc-like_dom_sf"/>
</dbReference>
<proteinExistence type="predicted"/>
<evidence type="ECO:0008006" key="3">
    <source>
        <dbReference type="Google" id="ProtNLM"/>
    </source>
</evidence>
<keyword evidence="2" id="KW-1185">Reference proteome</keyword>
<comment type="caution">
    <text evidence="1">The sequence shown here is derived from an EMBL/GenBank/DDBJ whole genome shotgun (WGS) entry which is preliminary data.</text>
</comment>
<evidence type="ECO:0000313" key="1">
    <source>
        <dbReference type="EMBL" id="RBP35468.1"/>
    </source>
</evidence>
<organism evidence="1 2">
    <name type="scientific">Eoetvoesiella caeni</name>
    <dbReference type="NCBI Taxonomy" id="645616"/>
    <lineage>
        <taxon>Bacteria</taxon>
        <taxon>Pseudomonadati</taxon>
        <taxon>Pseudomonadota</taxon>
        <taxon>Betaproteobacteria</taxon>
        <taxon>Burkholderiales</taxon>
        <taxon>Alcaligenaceae</taxon>
        <taxon>Eoetvoesiella</taxon>
    </lineage>
</organism>
<dbReference type="InterPro" id="IPR011335">
    <property type="entry name" value="Restrct_endonuc-II-like"/>
</dbReference>
<dbReference type="GO" id="GO:0003676">
    <property type="term" value="F:nucleic acid binding"/>
    <property type="evidence" value="ECO:0007669"/>
    <property type="project" value="InterPro"/>
</dbReference>
<evidence type="ECO:0000313" key="2">
    <source>
        <dbReference type="Proteomes" id="UP000253628"/>
    </source>
</evidence>
<protein>
    <recommendedName>
        <fullName evidence="3">TnsA endonuclease-like protein</fullName>
    </recommendedName>
</protein>
<dbReference type="Proteomes" id="UP000253628">
    <property type="component" value="Unassembled WGS sequence"/>
</dbReference>
<gene>
    <name evidence="1" type="ORF">DFR37_11772</name>
</gene>